<evidence type="ECO:0000313" key="2">
    <source>
        <dbReference type="Proteomes" id="UP000275078"/>
    </source>
</evidence>
<evidence type="ECO:0000313" key="1">
    <source>
        <dbReference type="EMBL" id="RPA71854.1"/>
    </source>
</evidence>
<accession>A0A3N4HQB1</accession>
<organism evidence="1 2">
    <name type="scientific">Ascobolus immersus RN42</name>
    <dbReference type="NCBI Taxonomy" id="1160509"/>
    <lineage>
        <taxon>Eukaryota</taxon>
        <taxon>Fungi</taxon>
        <taxon>Dikarya</taxon>
        <taxon>Ascomycota</taxon>
        <taxon>Pezizomycotina</taxon>
        <taxon>Pezizomycetes</taxon>
        <taxon>Pezizales</taxon>
        <taxon>Ascobolaceae</taxon>
        <taxon>Ascobolus</taxon>
    </lineage>
</organism>
<protein>
    <submittedName>
        <fullName evidence="1">Uncharacterized protein</fullName>
    </submittedName>
</protein>
<sequence length="423" mass="48532">MADFSLWAPPQDSNTIAKWSWGIWKPERYPASESDPDSDFFASVHRVRDGPEGLAQQFNSLGPFSGAQPHAVDSLFIDALSKLEGLDKRDKDAIERRVKEVHKTVPLDLVPSTVMGITFYPASRFLRIWDACRSMITAPIHQVYLAKVLACLLLHCQNPKRNPWAYVLACNSDTHGPGAFYDWREDYRKWVVDWKAKTSATWPAPNTQPTTAQRAERLIWFINSLSEFSALHSRMIGWKTQWEALKLMPYRPPPGALAPNAPQFNSDPDGASLSRVLDALWIVNPPCEFTESVRLMFLNIQNKYFPFQLESAFLNTKAEMRKRLEEECKDYLDGQVFVLGFNAFMSVDRRGAENEAESILRKKWMEIKEKPSLKGSFKQIEFPKIQDMDEETKRGLEEFYLYLQHLKHQAGGDSPTESDSIFE</sequence>
<dbReference type="AlphaFoldDB" id="A0A3N4HQB1"/>
<name>A0A3N4HQB1_ASCIM</name>
<keyword evidence="2" id="KW-1185">Reference proteome</keyword>
<reference evidence="1 2" key="1">
    <citation type="journal article" date="2018" name="Nat. Ecol. Evol.">
        <title>Pezizomycetes genomes reveal the molecular basis of ectomycorrhizal truffle lifestyle.</title>
        <authorList>
            <person name="Murat C."/>
            <person name="Payen T."/>
            <person name="Noel B."/>
            <person name="Kuo A."/>
            <person name="Morin E."/>
            <person name="Chen J."/>
            <person name="Kohler A."/>
            <person name="Krizsan K."/>
            <person name="Balestrini R."/>
            <person name="Da Silva C."/>
            <person name="Montanini B."/>
            <person name="Hainaut M."/>
            <person name="Levati E."/>
            <person name="Barry K.W."/>
            <person name="Belfiori B."/>
            <person name="Cichocki N."/>
            <person name="Clum A."/>
            <person name="Dockter R.B."/>
            <person name="Fauchery L."/>
            <person name="Guy J."/>
            <person name="Iotti M."/>
            <person name="Le Tacon F."/>
            <person name="Lindquist E.A."/>
            <person name="Lipzen A."/>
            <person name="Malagnac F."/>
            <person name="Mello A."/>
            <person name="Molinier V."/>
            <person name="Miyauchi S."/>
            <person name="Poulain J."/>
            <person name="Riccioni C."/>
            <person name="Rubini A."/>
            <person name="Sitrit Y."/>
            <person name="Splivallo R."/>
            <person name="Traeger S."/>
            <person name="Wang M."/>
            <person name="Zifcakova L."/>
            <person name="Wipf D."/>
            <person name="Zambonelli A."/>
            <person name="Paolocci F."/>
            <person name="Nowrousian M."/>
            <person name="Ottonello S."/>
            <person name="Baldrian P."/>
            <person name="Spatafora J.W."/>
            <person name="Henrissat B."/>
            <person name="Nagy L.G."/>
            <person name="Aury J.M."/>
            <person name="Wincker P."/>
            <person name="Grigoriev I.V."/>
            <person name="Bonfante P."/>
            <person name="Martin F.M."/>
        </authorList>
    </citation>
    <scope>NUCLEOTIDE SEQUENCE [LARGE SCALE GENOMIC DNA]</scope>
    <source>
        <strain evidence="1 2">RN42</strain>
    </source>
</reference>
<gene>
    <name evidence="1" type="ORF">BJ508DRAFT_315243</name>
</gene>
<proteinExistence type="predicted"/>
<dbReference type="EMBL" id="ML119895">
    <property type="protein sequence ID" value="RPA71854.1"/>
    <property type="molecule type" value="Genomic_DNA"/>
</dbReference>
<dbReference type="Proteomes" id="UP000275078">
    <property type="component" value="Unassembled WGS sequence"/>
</dbReference>